<keyword evidence="1" id="KW-0472">Membrane</keyword>
<organism evidence="2 3">
    <name type="scientific">Streptomyces collinus</name>
    <dbReference type="NCBI Taxonomy" id="42684"/>
    <lineage>
        <taxon>Bacteria</taxon>
        <taxon>Bacillati</taxon>
        <taxon>Actinomycetota</taxon>
        <taxon>Actinomycetes</taxon>
        <taxon>Kitasatosporales</taxon>
        <taxon>Streptomycetaceae</taxon>
        <taxon>Streptomyces</taxon>
    </lineage>
</organism>
<evidence type="ECO:0000313" key="2">
    <source>
        <dbReference type="EMBL" id="MBB5816336.1"/>
    </source>
</evidence>
<feature type="transmembrane region" description="Helical" evidence="1">
    <location>
        <begin position="29"/>
        <end position="49"/>
    </location>
</feature>
<gene>
    <name evidence="2" type="ORF">HNR72_007364</name>
</gene>
<comment type="caution">
    <text evidence="2">The sequence shown here is derived from an EMBL/GenBank/DDBJ whole genome shotgun (WGS) entry which is preliminary data.</text>
</comment>
<keyword evidence="1" id="KW-1133">Transmembrane helix</keyword>
<keyword evidence="3" id="KW-1185">Reference proteome</keyword>
<evidence type="ECO:0000313" key="3">
    <source>
        <dbReference type="Proteomes" id="UP000579531"/>
    </source>
</evidence>
<protein>
    <submittedName>
        <fullName evidence="2">Uncharacterized protein</fullName>
    </submittedName>
</protein>
<dbReference type="RefSeq" id="WP_184853756.1">
    <property type="nucleotide sequence ID" value="NZ_BAABFE010000005.1"/>
</dbReference>
<evidence type="ECO:0000256" key="1">
    <source>
        <dbReference type="SAM" id="Phobius"/>
    </source>
</evidence>
<keyword evidence="1" id="KW-0812">Transmembrane</keyword>
<name>A0AA89QGF9_STRCU</name>
<proteinExistence type="predicted"/>
<accession>A0AA89QGF9</accession>
<dbReference type="EMBL" id="JACHLX010000001">
    <property type="protein sequence ID" value="MBB5816336.1"/>
    <property type="molecule type" value="Genomic_DNA"/>
</dbReference>
<dbReference type="GeneID" id="93843783"/>
<sequence>MNTAFIAHGVLFALAAALLAPLLPQRYGRWTRILGVVTGVGLLLVGTFLGPLRRSPTAPAPCAPAALAIFGGSPHRDRQNLHGDFISVTDELGGAGACFWGLGAAPPI</sequence>
<reference evidence="2 3" key="1">
    <citation type="submission" date="2020-08" db="EMBL/GenBank/DDBJ databases">
        <title>Sequencing the genomes of 1000 actinobacteria strains.</title>
        <authorList>
            <person name="Klenk H.-P."/>
        </authorList>
    </citation>
    <scope>NUCLEOTIDE SEQUENCE [LARGE SCALE GENOMIC DNA]</scope>
    <source>
        <strain evidence="2 3">DSM 40129</strain>
    </source>
</reference>
<dbReference type="Proteomes" id="UP000579531">
    <property type="component" value="Unassembled WGS sequence"/>
</dbReference>
<dbReference type="AlphaFoldDB" id="A0AA89QGF9"/>